<keyword evidence="2 7" id="KW-0812">Transmembrane</keyword>
<sequence length="613" mass="68852">MKKPRRVGPKNKPNPKLGKNPANSLDPDGKFTSRNLCKISVPLFFLFWCGVVLFHANLTRGNEGDLLAYNRTTLDPGFRDKKLLNHTASVAKTEVEDNTSRVMMDPNVSRITNSSTELNIPSYQEDSVMGTSRLQELISVFFGHDPYTCPVTTQENGLEAEPETHQNGRIHLTYPNLDDFKHISRQEKPNTSRQLVNITHRLEPDGTPYNYASASKGAKVVAHNREAKGANNVLGKDHDKYLRNPCSAEGKFFIIELSDETLVDAVKIANFEHHSSNFKEFELSGSLVYPAETWDTLGSFVAANSKHMQCFKLPEPKWVRYLRVNLLSHYGSEFYCTLSVVEVYGVDAIEQMLEDLIVPSGEPNTNSTAIPAVLSENSTNKSEIDDPSRNFVETVSKGVVGSVDEGQMIGLDLTKKALVTSGVSEPLPKARQHPNSRLHADAALKVVLQKVRSIELNMEVLEEYIKQLHKRRGDVLPELEKELTKFNALLEKSKSELKKLMEWKEIMAKGILELESWRLAVSTQMDLVVRHNSMLRVEVEKVLHDQVSLEKKEIAILTVTLTFACIAIFKIISERVVKFFRAPTPGAVSQSSRGWILVFIFCSLTMLIPVIYG</sequence>
<accession>A0A9N7N4Q8</accession>
<evidence type="ECO:0000256" key="1">
    <source>
        <dbReference type="ARBA" id="ARBA00004370"/>
    </source>
</evidence>
<feature type="coiled-coil region" evidence="5">
    <location>
        <begin position="451"/>
        <end position="496"/>
    </location>
</feature>
<dbReference type="SUPFAM" id="SSF49785">
    <property type="entry name" value="Galactose-binding domain-like"/>
    <property type="match status" value="1"/>
</dbReference>
<feature type="compositionally biased region" description="Low complexity" evidence="6">
    <location>
        <begin position="10"/>
        <end position="23"/>
    </location>
</feature>
<keyword evidence="5" id="KW-0175">Coiled coil</keyword>
<evidence type="ECO:0000313" key="10">
    <source>
        <dbReference type="Proteomes" id="UP001153555"/>
    </source>
</evidence>
<organism evidence="9 10">
    <name type="scientific">Striga hermonthica</name>
    <name type="common">Purple witchweed</name>
    <name type="synonym">Buchnera hermonthica</name>
    <dbReference type="NCBI Taxonomy" id="68872"/>
    <lineage>
        <taxon>Eukaryota</taxon>
        <taxon>Viridiplantae</taxon>
        <taxon>Streptophyta</taxon>
        <taxon>Embryophyta</taxon>
        <taxon>Tracheophyta</taxon>
        <taxon>Spermatophyta</taxon>
        <taxon>Magnoliopsida</taxon>
        <taxon>eudicotyledons</taxon>
        <taxon>Gunneridae</taxon>
        <taxon>Pentapetalae</taxon>
        <taxon>asterids</taxon>
        <taxon>lamiids</taxon>
        <taxon>Lamiales</taxon>
        <taxon>Orobanchaceae</taxon>
        <taxon>Buchnereae</taxon>
        <taxon>Striga</taxon>
    </lineage>
</organism>
<evidence type="ECO:0000256" key="3">
    <source>
        <dbReference type="ARBA" id="ARBA00022989"/>
    </source>
</evidence>
<dbReference type="PROSITE" id="PS51469">
    <property type="entry name" value="SUN"/>
    <property type="match status" value="1"/>
</dbReference>
<feature type="transmembrane region" description="Helical" evidence="7">
    <location>
        <begin position="594"/>
        <end position="612"/>
    </location>
</feature>
<dbReference type="InterPro" id="IPR045120">
    <property type="entry name" value="Suco/Slp1-like"/>
</dbReference>
<evidence type="ECO:0000256" key="5">
    <source>
        <dbReference type="SAM" id="Coils"/>
    </source>
</evidence>
<dbReference type="Proteomes" id="UP001153555">
    <property type="component" value="Unassembled WGS sequence"/>
</dbReference>
<keyword evidence="4 7" id="KW-0472">Membrane</keyword>
<dbReference type="PANTHER" id="PTHR12953">
    <property type="entry name" value="MEMBRANE PROTEIN CH1 RELATED"/>
    <property type="match status" value="1"/>
</dbReference>
<evidence type="ECO:0000256" key="2">
    <source>
        <dbReference type="ARBA" id="ARBA00022692"/>
    </source>
</evidence>
<dbReference type="PANTHER" id="PTHR12953:SF3">
    <property type="entry name" value="SUN DOMAIN-CONTAINING PROTEIN 5"/>
    <property type="match status" value="1"/>
</dbReference>
<protein>
    <submittedName>
        <fullName evidence="9">Galactose-binding protein</fullName>
    </submittedName>
</protein>
<gene>
    <name evidence="9" type="ORF">SHERM_18422</name>
</gene>
<comment type="caution">
    <text evidence="9">The sequence shown here is derived from an EMBL/GenBank/DDBJ whole genome shotgun (WGS) entry which is preliminary data.</text>
</comment>
<feature type="transmembrane region" description="Helical" evidence="7">
    <location>
        <begin position="554"/>
        <end position="573"/>
    </location>
</feature>
<dbReference type="EMBL" id="CACSLK010020742">
    <property type="protein sequence ID" value="CAA0820420.1"/>
    <property type="molecule type" value="Genomic_DNA"/>
</dbReference>
<name>A0A9N7N4Q8_STRHE</name>
<feature type="transmembrane region" description="Helical" evidence="7">
    <location>
        <begin position="39"/>
        <end position="58"/>
    </location>
</feature>
<dbReference type="GO" id="GO:0005737">
    <property type="term" value="C:cytoplasm"/>
    <property type="evidence" value="ECO:0007669"/>
    <property type="project" value="TreeGrafter"/>
</dbReference>
<dbReference type="Pfam" id="PF07738">
    <property type="entry name" value="Sad1_UNC"/>
    <property type="match status" value="1"/>
</dbReference>
<keyword evidence="3 7" id="KW-1133">Transmembrane helix</keyword>
<dbReference type="GO" id="GO:0034975">
    <property type="term" value="P:protein folding in endoplasmic reticulum"/>
    <property type="evidence" value="ECO:0007669"/>
    <property type="project" value="TreeGrafter"/>
</dbReference>
<feature type="region of interest" description="Disordered" evidence="6">
    <location>
        <begin position="1"/>
        <end position="27"/>
    </location>
</feature>
<dbReference type="OrthoDB" id="266334at2759"/>
<reference evidence="9" key="1">
    <citation type="submission" date="2019-12" db="EMBL/GenBank/DDBJ databases">
        <authorList>
            <person name="Scholes J."/>
        </authorList>
    </citation>
    <scope>NUCLEOTIDE SEQUENCE</scope>
</reference>
<feature type="domain" description="SUN" evidence="8">
    <location>
        <begin position="188"/>
        <end position="348"/>
    </location>
</feature>
<dbReference type="InterPro" id="IPR012919">
    <property type="entry name" value="SUN_dom"/>
</dbReference>
<dbReference type="AlphaFoldDB" id="A0A9N7N4Q8"/>
<evidence type="ECO:0000256" key="4">
    <source>
        <dbReference type="ARBA" id="ARBA00023136"/>
    </source>
</evidence>
<evidence type="ECO:0000256" key="7">
    <source>
        <dbReference type="SAM" id="Phobius"/>
    </source>
</evidence>
<dbReference type="Gene3D" id="2.60.120.260">
    <property type="entry name" value="Galactose-binding domain-like"/>
    <property type="match status" value="1"/>
</dbReference>
<evidence type="ECO:0000259" key="8">
    <source>
        <dbReference type="PROSITE" id="PS51469"/>
    </source>
</evidence>
<dbReference type="GO" id="GO:0016020">
    <property type="term" value="C:membrane"/>
    <property type="evidence" value="ECO:0007669"/>
    <property type="project" value="UniProtKB-SubCell"/>
</dbReference>
<comment type="subcellular location">
    <subcellularLocation>
        <location evidence="1">Membrane</location>
    </subcellularLocation>
</comment>
<evidence type="ECO:0000256" key="6">
    <source>
        <dbReference type="SAM" id="MobiDB-lite"/>
    </source>
</evidence>
<keyword evidence="10" id="KW-1185">Reference proteome</keyword>
<evidence type="ECO:0000313" key="9">
    <source>
        <dbReference type="EMBL" id="CAA0820420.1"/>
    </source>
</evidence>
<dbReference type="InterPro" id="IPR008979">
    <property type="entry name" value="Galactose-bd-like_sf"/>
</dbReference>
<proteinExistence type="predicted"/>